<dbReference type="NCBIfam" id="NF041195">
    <property type="entry name" value="ScbA_BarX_GamBu"/>
    <property type="match status" value="1"/>
</dbReference>
<dbReference type="InterPro" id="IPR005509">
    <property type="entry name" value="AfsA_hotdog_dom"/>
</dbReference>
<keyword evidence="4" id="KW-1185">Reference proteome</keyword>
<sequence length="294" mass="32420">MNIQTLVRKEKSDEALVLDWRALPDLVQQVTVRWPQQHSFYTEGDRYTPLLFTETLRQALALLSHDVHEIPLGHRLGWERIRSWINAKALAVGDADVVTLQVSHPSVTRRRLGSTYLVSRIDALIGNLHAGGAEVHYSAHPPAIYNRLRGPYADAKDAFQRAIPVPAAVPAALVGRGDTGNVVLSPTEDAHTWQLRVDTTHRVLFDHPHDHIPGMVLLEAAAQAAQACLPVPVTTTGFDTQFFRYVEFDQPCFFTAEPGPPTPQGRSVVQIHATQSGHPVCTAAISTEPLDLNP</sequence>
<comment type="caution">
    <text evidence="3">The sequence shown here is derived from an EMBL/GenBank/DDBJ whole genome shotgun (WGS) entry which is preliminary data.</text>
</comment>
<gene>
    <name evidence="2" type="ORF">HNR71_002202</name>
    <name evidence="3" type="ORF">HPO96_21265</name>
</gene>
<dbReference type="EMBL" id="JACHKF010000001">
    <property type="protein sequence ID" value="MBB6566565.1"/>
    <property type="molecule type" value="Genomic_DNA"/>
</dbReference>
<reference evidence="2 5" key="2">
    <citation type="submission" date="2020-08" db="EMBL/GenBank/DDBJ databases">
        <title>Sequencing the genomes of 1000 actinobacteria strains.</title>
        <authorList>
            <person name="Klenk H.-P."/>
        </authorList>
    </citation>
    <scope>NUCLEOTIDE SEQUENCE [LARGE SCALE GENOMIC DNA]</scope>
    <source>
        <strain evidence="2 5">DSM 15626</strain>
    </source>
</reference>
<accession>A0A7Y4L1T3</accession>
<evidence type="ECO:0000313" key="5">
    <source>
        <dbReference type="Proteomes" id="UP000553957"/>
    </source>
</evidence>
<reference evidence="3 4" key="1">
    <citation type="submission" date="2020-05" db="EMBL/GenBank/DDBJ databases">
        <title>Genome sequence of Kribbella sandramycini ATCC 39419.</title>
        <authorList>
            <person name="Maclea K.S."/>
            <person name="Fair J.L."/>
        </authorList>
    </citation>
    <scope>NUCLEOTIDE SEQUENCE [LARGE SCALE GENOMIC DNA]</scope>
    <source>
        <strain evidence="3 4">ATCC 39419</strain>
    </source>
</reference>
<feature type="domain" description="A-factor biosynthesis hotdog" evidence="1">
    <location>
        <begin position="6"/>
        <end position="121"/>
    </location>
</feature>
<dbReference type="Pfam" id="PF03756">
    <property type="entry name" value="AfsA"/>
    <property type="match status" value="2"/>
</dbReference>
<feature type="domain" description="A-factor biosynthesis hotdog" evidence="1">
    <location>
        <begin position="173"/>
        <end position="285"/>
    </location>
</feature>
<organism evidence="3 4">
    <name type="scientific">Kribbella sandramycini</name>
    <dbReference type="NCBI Taxonomy" id="60450"/>
    <lineage>
        <taxon>Bacteria</taxon>
        <taxon>Bacillati</taxon>
        <taxon>Actinomycetota</taxon>
        <taxon>Actinomycetes</taxon>
        <taxon>Propionibacteriales</taxon>
        <taxon>Kribbellaceae</taxon>
        <taxon>Kribbella</taxon>
    </lineage>
</organism>
<dbReference type="AlphaFoldDB" id="A0A7Y4L1T3"/>
<evidence type="ECO:0000259" key="1">
    <source>
        <dbReference type="Pfam" id="PF03756"/>
    </source>
</evidence>
<name>A0A7Y4L1T3_9ACTN</name>
<dbReference type="InterPro" id="IPR047757">
    <property type="entry name" value="AfsA-like"/>
</dbReference>
<dbReference type="GO" id="GO:0016740">
    <property type="term" value="F:transferase activity"/>
    <property type="evidence" value="ECO:0007669"/>
    <property type="project" value="InterPro"/>
</dbReference>
<dbReference type="Proteomes" id="UP000534306">
    <property type="component" value="Unassembled WGS sequence"/>
</dbReference>
<dbReference type="InterPro" id="IPR029069">
    <property type="entry name" value="HotDog_dom_sf"/>
</dbReference>
<evidence type="ECO:0000313" key="3">
    <source>
        <dbReference type="EMBL" id="NOL42778.1"/>
    </source>
</evidence>
<dbReference type="EMBL" id="JABJRC010000005">
    <property type="protein sequence ID" value="NOL42778.1"/>
    <property type="molecule type" value="Genomic_DNA"/>
</dbReference>
<dbReference type="Proteomes" id="UP000553957">
    <property type="component" value="Unassembled WGS sequence"/>
</dbReference>
<dbReference type="SUPFAM" id="SSF54637">
    <property type="entry name" value="Thioesterase/thiol ester dehydrase-isomerase"/>
    <property type="match status" value="1"/>
</dbReference>
<dbReference type="RefSeq" id="WP_171675274.1">
    <property type="nucleotide sequence ID" value="NZ_BAAAGT010000004.1"/>
</dbReference>
<proteinExistence type="predicted"/>
<evidence type="ECO:0000313" key="2">
    <source>
        <dbReference type="EMBL" id="MBB6566565.1"/>
    </source>
</evidence>
<evidence type="ECO:0000313" key="4">
    <source>
        <dbReference type="Proteomes" id="UP000534306"/>
    </source>
</evidence>
<protein>
    <recommendedName>
        <fullName evidence="1">A-factor biosynthesis hotdog domain-containing protein</fullName>
    </recommendedName>
</protein>